<feature type="binding site" evidence="13">
    <location>
        <position position="266"/>
    </location>
    <ligand>
        <name>ATP</name>
        <dbReference type="ChEBI" id="CHEBI:30616"/>
    </ligand>
</feature>
<evidence type="ECO:0000256" key="4">
    <source>
        <dbReference type="ARBA" id="ARBA00022490"/>
    </source>
</evidence>
<feature type="binding site" evidence="13">
    <location>
        <position position="206"/>
    </location>
    <ligand>
        <name>Zn(2+)</name>
        <dbReference type="ChEBI" id="CHEBI:29105"/>
    </ligand>
</feature>
<keyword evidence="4 13" id="KW-0963">Cytoplasm</keyword>
<dbReference type="OrthoDB" id="9815130at2"/>
<dbReference type="SUPFAM" id="SSF52374">
    <property type="entry name" value="Nucleotidylyl transferase"/>
    <property type="match status" value="1"/>
</dbReference>
<feature type="binding site" evidence="13">
    <location>
        <position position="27"/>
    </location>
    <ligand>
        <name>Zn(2+)</name>
        <dbReference type="ChEBI" id="CHEBI:29105"/>
    </ligand>
</feature>
<keyword evidence="11 13" id="KW-0030">Aminoacyl-tRNA synthetase</keyword>
<evidence type="ECO:0000256" key="5">
    <source>
        <dbReference type="ARBA" id="ARBA00022598"/>
    </source>
</evidence>
<dbReference type="InterPro" id="IPR032678">
    <property type="entry name" value="tRNA-synt_1_cat_dom"/>
</dbReference>
<evidence type="ECO:0000256" key="11">
    <source>
        <dbReference type="ARBA" id="ARBA00023146"/>
    </source>
</evidence>
<dbReference type="RefSeq" id="WP_006627356.1">
    <property type="nucleotide sequence ID" value="NZ_ADFR01000013.1"/>
</dbReference>
<dbReference type="CDD" id="cd00672">
    <property type="entry name" value="CysRS_core"/>
    <property type="match status" value="1"/>
</dbReference>
<dbReference type="GO" id="GO:0004817">
    <property type="term" value="F:cysteine-tRNA ligase activity"/>
    <property type="evidence" value="ECO:0007669"/>
    <property type="project" value="UniProtKB-UniRule"/>
</dbReference>
<dbReference type="EC" id="6.1.1.16" evidence="13"/>
<evidence type="ECO:0000256" key="12">
    <source>
        <dbReference type="ARBA" id="ARBA00047398"/>
    </source>
</evidence>
<sequence>MKLYNTKTLEIEEFKPRKEGEVSLYVCGPTVYNYAHIGNARPMVVFDVLKRVFEAIGLKVNYVSNYTDVDDKIIHKALEEGVSEEEIANRYIQAYEDLRKQLNIEQPDHCPRVTHTMDSIISFIKGLQDQGHAYEVNGDVYFSVDSVSEYGSLSHQNLEELDAGNRIAENEQKKNPLDFTLWKKTDKGIQWESPWGKGRPGWHTECVVMINENLGQTIDIHGGGLDLKFPHHENEAAQQRAMFGHELADHWMHNAMVNIDGEKMSKSLGNTLWAMDVTKELGTNLTRWLISSVHYRKELNFSDETIQAAKTELEKILMAVHNATLKVKFADVEWNFSVDTPSFDRFIKQMENDLNTPNAYTVIFETVKELNASIRQKEPDYTRIMGLVNSIEKMMDVLGIKLEKVVVSKEDKQIYQAWLAAKKERNFDQADQYRNILQEKGLI</sequence>
<dbReference type="InterPro" id="IPR015803">
    <property type="entry name" value="Cys-tRNA-ligase"/>
</dbReference>
<keyword evidence="8 13" id="KW-0862">Zinc</keyword>
<dbReference type="PANTHER" id="PTHR10890">
    <property type="entry name" value="CYSTEINYL-TRNA SYNTHETASE"/>
    <property type="match status" value="1"/>
</dbReference>
<keyword evidence="9 13" id="KW-0067">ATP-binding</keyword>
<feature type="binding site" evidence="13">
    <location>
        <position position="235"/>
    </location>
    <ligand>
        <name>Zn(2+)</name>
        <dbReference type="ChEBI" id="CHEBI:29105"/>
    </ligand>
</feature>
<dbReference type="InterPro" id="IPR014729">
    <property type="entry name" value="Rossmann-like_a/b/a_fold"/>
</dbReference>
<evidence type="ECO:0000256" key="1">
    <source>
        <dbReference type="ARBA" id="ARBA00004496"/>
    </source>
</evidence>
<evidence type="ECO:0000256" key="2">
    <source>
        <dbReference type="ARBA" id="ARBA00005594"/>
    </source>
</evidence>
<dbReference type="PANTHER" id="PTHR10890:SF3">
    <property type="entry name" value="CYSTEINE--TRNA LIGASE, CYTOPLASMIC"/>
    <property type="match status" value="1"/>
</dbReference>
<comment type="cofactor">
    <cofactor evidence="13">
        <name>Zn(2+)</name>
        <dbReference type="ChEBI" id="CHEBI:29105"/>
    </cofactor>
    <text evidence="13">Binds 1 zinc ion per subunit.</text>
</comment>
<keyword evidence="16" id="KW-1185">Reference proteome</keyword>
<dbReference type="AlphaFoldDB" id="D2MPP3"/>
<keyword evidence="10 13" id="KW-0648">Protein biosynthesis</keyword>
<feature type="short sequence motif" description="'HIGH' region" evidence="13">
    <location>
        <begin position="29"/>
        <end position="39"/>
    </location>
</feature>
<evidence type="ECO:0000256" key="7">
    <source>
        <dbReference type="ARBA" id="ARBA00022741"/>
    </source>
</evidence>
<dbReference type="InterPro" id="IPR015273">
    <property type="entry name" value="Cys-tRNA-synt_Ia_DALR"/>
</dbReference>
<comment type="subunit">
    <text evidence="3 13">Monomer.</text>
</comment>
<evidence type="ECO:0000256" key="3">
    <source>
        <dbReference type="ARBA" id="ARBA00011245"/>
    </source>
</evidence>
<dbReference type="EMBL" id="ADFR01000013">
    <property type="protein sequence ID" value="EFC05463.1"/>
    <property type="molecule type" value="Genomic_DNA"/>
</dbReference>
<dbReference type="eggNOG" id="COG0215">
    <property type="taxonomic scope" value="Bacteria"/>
</dbReference>
<dbReference type="PRINTS" id="PR00983">
    <property type="entry name" value="TRNASYNTHCYS"/>
</dbReference>
<dbReference type="GO" id="GO:0008270">
    <property type="term" value="F:zinc ion binding"/>
    <property type="evidence" value="ECO:0007669"/>
    <property type="project" value="UniProtKB-UniRule"/>
</dbReference>
<evidence type="ECO:0000256" key="13">
    <source>
        <dbReference type="HAMAP-Rule" id="MF_00041"/>
    </source>
</evidence>
<comment type="similarity">
    <text evidence="2 13">Belongs to the class-I aminoacyl-tRNA synthetase family.</text>
</comment>
<dbReference type="Proteomes" id="UP000005017">
    <property type="component" value="Unassembled WGS sequence"/>
</dbReference>
<dbReference type="SMART" id="SM00840">
    <property type="entry name" value="DALR_2"/>
    <property type="match status" value="1"/>
</dbReference>
<dbReference type="GO" id="GO:0005829">
    <property type="term" value="C:cytosol"/>
    <property type="evidence" value="ECO:0007669"/>
    <property type="project" value="TreeGrafter"/>
</dbReference>
<dbReference type="GO" id="GO:0005524">
    <property type="term" value="F:ATP binding"/>
    <property type="evidence" value="ECO:0007669"/>
    <property type="project" value="UniProtKB-UniRule"/>
</dbReference>
<dbReference type="Gene3D" id="1.20.120.1910">
    <property type="entry name" value="Cysteine-tRNA ligase, C-terminal anti-codon recognition domain"/>
    <property type="match status" value="1"/>
</dbReference>
<comment type="caution">
    <text evidence="15">The sequence shown here is derived from an EMBL/GenBank/DDBJ whole genome shotgun (WGS) entry which is preliminary data.</text>
</comment>
<dbReference type="Pfam" id="PF01406">
    <property type="entry name" value="tRNA-synt_1e"/>
    <property type="match status" value="1"/>
</dbReference>
<dbReference type="STRING" id="679192.HMPREF9013_1168"/>
<dbReference type="HAMAP" id="MF_00041">
    <property type="entry name" value="Cys_tRNA_synth"/>
    <property type="match status" value="1"/>
</dbReference>
<reference evidence="16" key="1">
    <citation type="submission" date="2009-12" db="EMBL/GenBank/DDBJ databases">
        <title>Sequence of Clostridiales genomosp. BVAB3 str. UPII9-5.</title>
        <authorList>
            <person name="Madupu R."/>
            <person name="Durkin A.S."/>
            <person name="Torralba M."/>
            <person name="Methe B."/>
            <person name="Sutton G.G."/>
            <person name="Strausberg R.L."/>
            <person name="Nelson K.E."/>
        </authorList>
    </citation>
    <scope>NUCLEOTIDE SEQUENCE [LARGE SCALE GENOMIC DNA]</scope>
    <source>
        <strain evidence="16">W1219</strain>
    </source>
</reference>
<evidence type="ECO:0000259" key="14">
    <source>
        <dbReference type="SMART" id="SM00840"/>
    </source>
</evidence>
<gene>
    <name evidence="13 15" type="primary">cysS</name>
    <name evidence="15" type="ORF">HMPREF9013_1168</name>
</gene>
<dbReference type="NCBIfam" id="TIGR00435">
    <property type="entry name" value="cysS"/>
    <property type="match status" value="1"/>
</dbReference>
<evidence type="ECO:0000313" key="16">
    <source>
        <dbReference type="Proteomes" id="UP000005017"/>
    </source>
</evidence>
<feature type="domain" description="Cysteinyl-tRNA synthetase class Ia DALR" evidence="14">
    <location>
        <begin position="345"/>
        <end position="419"/>
    </location>
</feature>
<evidence type="ECO:0000256" key="9">
    <source>
        <dbReference type="ARBA" id="ARBA00022840"/>
    </source>
</evidence>
<dbReference type="InterPro" id="IPR024909">
    <property type="entry name" value="Cys-tRNA/MSH_ligase"/>
</dbReference>
<keyword evidence="7 13" id="KW-0547">Nucleotide-binding</keyword>
<name>D2MPP3_9FIRM</name>
<evidence type="ECO:0000256" key="6">
    <source>
        <dbReference type="ARBA" id="ARBA00022723"/>
    </source>
</evidence>
<dbReference type="GO" id="GO:0006423">
    <property type="term" value="P:cysteinyl-tRNA aminoacylation"/>
    <property type="evidence" value="ECO:0007669"/>
    <property type="project" value="UniProtKB-UniRule"/>
</dbReference>
<organism evidence="15 16">
    <name type="scientific">Bulleidia extructa W1219</name>
    <dbReference type="NCBI Taxonomy" id="679192"/>
    <lineage>
        <taxon>Bacteria</taxon>
        <taxon>Bacillati</taxon>
        <taxon>Bacillota</taxon>
        <taxon>Erysipelotrichia</taxon>
        <taxon>Erysipelotrichales</taxon>
        <taxon>Erysipelotrichaceae</taxon>
        <taxon>Bulleidia</taxon>
    </lineage>
</organism>
<keyword evidence="6 13" id="KW-0479">Metal-binding</keyword>
<dbReference type="Pfam" id="PF09190">
    <property type="entry name" value="DALR_2"/>
    <property type="match status" value="1"/>
</dbReference>
<evidence type="ECO:0000256" key="8">
    <source>
        <dbReference type="ARBA" id="ARBA00022833"/>
    </source>
</evidence>
<evidence type="ECO:0000256" key="10">
    <source>
        <dbReference type="ARBA" id="ARBA00022917"/>
    </source>
</evidence>
<comment type="catalytic activity">
    <reaction evidence="12 13">
        <text>tRNA(Cys) + L-cysteine + ATP = L-cysteinyl-tRNA(Cys) + AMP + diphosphate</text>
        <dbReference type="Rhea" id="RHEA:17773"/>
        <dbReference type="Rhea" id="RHEA-COMP:9661"/>
        <dbReference type="Rhea" id="RHEA-COMP:9679"/>
        <dbReference type="ChEBI" id="CHEBI:30616"/>
        <dbReference type="ChEBI" id="CHEBI:33019"/>
        <dbReference type="ChEBI" id="CHEBI:35235"/>
        <dbReference type="ChEBI" id="CHEBI:78442"/>
        <dbReference type="ChEBI" id="CHEBI:78517"/>
        <dbReference type="ChEBI" id="CHEBI:456215"/>
        <dbReference type="EC" id="6.1.1.16"/>
    </reaction>
</comment>
<evidence type="ECO:0000313" key="15">
    <source>
        <dbReference type="EMBL" id="EFC05463.1"/>
    </source>
</evidence>
<feature type="binding site" evidence="13">
    <location>
        <position position="231"/>
    </location>
    <ligand>
        <name>Zn(2+)</name>
        <dbReference type="ChEBI" id="CHEBI:29105"/>
    </ligand>
</feature>
<protein>
    <recommendedName>
        <fullName evidence="13">Cysteine--tRNA ligase</fullName>
        <ecNumber evidence="13">6.1.1.16</ecNumber>
    </recommendedName>
    <alternativeName>
        <fullName evidence="13">Cysteinyl-tRNA synthetase</fullName>
        <shortName evidence="13">CysRS</shortName>
    </alternativeName>
</protein>
<dbReference type="Gene3D" id="3.40.50.620">
    <property type="entry name" value="HUPs"/>
    <property type="match status" value="1"/>
</dbReference>
<dbReference type="SUPFAM" id="SSF47323">
    <property type="entry name" value="Anticodon-binding domain of a subclass of class I aminoacyl-tRNA synthetases"/>
    <property type="match status" value="1"/>
</dbReference>
<keyword evidence="5 13" id="KW-0436">Ligase</keyword>
<proteinExistence type="inferred from homology"/>
<feature type="short sequence motif" description="'KMSKS' region" evidence="13">
    <location>
        <begin position="263"/>
        <end position="267"/>
    </location>
</feature>
<comment type="subcellular location">
    <subcellularLocation>
        <location evidence="1 13">Cytoplasm</location>
    </subcellularLocation>
</comment>
<accession>D2MPP3</accession>
<dbReference type="InterPro" id="IPR009080">
    <property type="entry name" value="tRNAsynth_Ia_anticodon-bd"/>
</dbReference>